<dbReference type="Pfam" id="PF05308">
    <property type="entry name" value="Mito_fiss_reg"/>
    <property type="match status" value="1"/>
</dbReference>
<feature type="region of interest" description="Disordered" evidence="5">
    <location>
        <begin position="282"/>
        <end position="322"/>
    </location>
</feature>
<dbReference type="GO" id="GO:0009060">
    <property type="term" value="P:aerobic respiration"/>
    <property type="evidence" value="ECO:0007669"/>
    <property type="project" value="UniProtKB-UniRule"/>
</dbReference>
<name>A0A9Q1I1P6_CONCO</name>
<dbReference type="AlphaFoldDB" id="A0A9Q1I1P6"/>
<protein>
    <recommendedName>
        <fullName evidence="4">Mitochondrial fission regulator</fullName>
    </recommendedName>
</protein>
<dbReference type="EMBL" id="JAFJMO010000006">
    <property type="protein sequence ID" value="KAJ8275285.1"/>
    <property type="molecule type" value="Genomic_DNA"/>
</dbReference>
<feature type="compositionally biased region" description="Low complexity" evidence="5">
    <location>
        <begin position="198"/>
        <end position="213"/>
    </location>
</feature>
<evidence type="ECO:0000256" key="1">
    <source>
        <dbReference type="ARBA" id="ARBA00004173"/>
    </source>
</evidence>
<evidence type="ECO:0000256" key="3">
    <source>
        <dbReference type="ARBA" id="ARBA00023128"/>
    </source>
</evidence>
<dbReference type="GO" id="GO:0005739">
    <property type="term" value="C:mitochondrion"/>
    <property type="evidence" value="ECO:0007669"/>
    <property type="project" value="UniProtKB-SubCell"/>
</dbReference>
<accession>A0A9Q1I1P6</accession>
<evidence type="ECO:0000313" key="7">
    <source>
        <dbReference type="Proteomes" id="UP001152803"/>
    </source>
</evidence>
<feature type="compositionally biased region" description="Pro residues" evidence="5">
    <location>
        <begin position="117"/>
        <end position="126"/>
    </location>
</feature>
<dbReference type="PANTHER" id="PTHR14215">
    <property type="entry name" value="PROTEIN OF UNKNOWN FUNCTION DUF729"/>
    <property type="match status" value="1"/>
</dbReference>
<comment type="function">
    <text evidence="4">Plays a role in mitochondrial aerobic respiration. Regulates mitochondrial organization and fission.</text>
</comment>
<evidence type="ECO:0000256" key="5">
    <source>
        <dbReference type="SAM" id="MobiDB-lite"/>
    </source>
</evidence>
<evidence type="ECO:0000256" key="4">
    <source>
        <dbReference type="RuleBase" id="RU369053"/>
    </source>
</evidence>
<keyword evidence="3 4" id="KW-0496">Mitochondrion</keyword>
<evidence type="ECO:0000256" key="2">
    <source>
        <dbReference type="ARBA" id="ARBA00005807"/>
    </source>
</evidence>
<dbReference type="OrthoDB" id="2133332at2759"/>
<comment type="caution">
    <text evidence="6">The sequence shown here is derived from an EMBL/GenBank/DDBJ whole genome shotgun (WGS) entry which is preliminary data.</text>
</comment>
<evidence type="ECO:0000313" key="6">
    <source>
        <dbReference type="EMBL" id="KAJ8275285.1"/>
    </source>
</evidence>
<gene>
    <name evidence="6" type="ORF">COCON_G00099100</name>
</gene>
<dbReference type="PANTHER" id="PTHR14215:SF2">
    <property type="entry name" value="MITOCHONDRIAL FISSION REGULATOR 2"/>
    <property type="match status" value="1"/>
</dbReference>
<comment type="subcellular location">
    <subcellularLocation>
        <location evidence="1 4">Mitochondrion</location>
    </subcellularLocation>
</comment>
<feature type="region of interest" description="Disordered" evidence="5">
    <location>
        <begin position="108"/>
        <end position="145"/>
    </location>
</feature>
<reference evidence="6" key="1">
    <citation type="journal article" date="2023" name="Science">
        <title>Genome structures resolve the early diversification of teleost fishes.</title>
        <authorList>
            <person name="Parey E."/>
            <person name="Louis A."/>
            <person name="Montfort J."/>
            <person name="Bouchez O."/>
            <person name="Roques C."/>
            <person name="Iampietro C."/>
            <person name="Lluch J."/>
            <person name="Castinel A."/>
            <person name="Donnadieu C."/>
            <person name="Desvignes T."/>
            <person name="Floi Bucao C."/>
            <person name="Jouanno E."/>
            <person name="Wen M."/>
            <person name="Mejri S."/>
            <person name="Dirks R."/>
            <person name="Jansen H."/>
            <person name="Henkel C."/>
            <person name="Chen W.J."/>
            <person name="Zahm M."/>
            <person name="Cabau C."/>
            <person name="Klopp C."/>
            <person name="Thompson A.W."/>
            <person name="Robinson-Rechavi M."/>
            <person name="Braasch I."/>
            <person name="Lecointre G."/>
            <person name="Bobe J."/>
            <person name="Postlethwait J.H."/>
            <person name="Berthelot C."/>
            <person name="Roest Crollius H."/>
            <person name="Guiguen Y."/>
        </authorList>
    </citation>
    <scope>NUCLEOTIDE SEQUENCE</scope>
    <source>
        <strain evidence="6">Concon-B</strain>
    </source>
</reference>
<dbReference type="GO" id="GO:0000266">
    <property type="term" value="P:mitochondrial fission"/>
    <property type="evidence" value="ECO:0007669"/>
    <property type="project" value="UniProtKB-UniRule"/>
</dbReference>
<dbReference type="Proteomes" id="UP001152803">
    <property type="component" value="Unassembled WGS sequence"/>
</dbReference>
<proteinExistence type="inferred from homology"/>
<comment type="similarity">
    <text evidence="2 4">Belongs to the MTFR1 family.</text>
</comment>
<organism evidence="6 7">
    <name type="scientific">Conger conger</name>
    <name type="common">Conger eel</name>
    <name type="synonym">Muraena conger</name>
    <dbReference type="NCBI Taxonomy" id="82655"/>
    <lineage>
        <taxon>Eukaryota</taxon>
        <taxon>Metazoa</taxon>
        <taxon>Chordata</taxon>
        <taxon>Craniata</taxon>
        <taxon>Vertebrata</taxon>
        <taxon>Euteleostomi</taxon>
        <taxon>Actinopterygii</taxon>
        <taxon>Neopterygii</taxon>
        <taxon>Teleostei</taxon>
        <taxon>Anguilliformes</taxon>
        <taxon>Congridae</taxon>
        <taxon>Conger</taxon>
    </lineage>
</organism>
<dbReference type="InterPro" id="IPR007972">
    <property type="entry name" value="Mtfr1"/>
</dbReference>
<sequence>MSLLADILDLLRNLLEYFGVPADMLVPVWDNQYCGQYRSIVRMIGTNLPLSPQARVHFQIPLQSFERHGGADFPSDRAVIPSFADVMWLTEDDGEVFTKFRNDAPQLGRRRVTQRFPAPPARPPVPERSVPERRGGAPGNTEALSKITALEDELLRLRAQIAMIVTMPTGAAPPQSAPATPGSPPLLSSRPLLPPMPSTSSSPSSSSSSSRPSCFHADDPRTDSPGKAPSMLDVLKDLTQVKLRSVERSPGGTPMRKRSKKVVALGDPAALIAEALKRKFAHRHKEDSFDKENRSVELSPFGSPDIPTIPSNMRRSLGRLHL</sequence>
<feature type="compositionally biased region" description="Basic and acidic residues" evidence="5">
    <location>
        <begin position="284"/>
        <end position="295"/>
    </location>
</feature>
<keyword evidence="7" id="KW-1185">Reference proteome</keyword>
<feature type="region of interest" description="Disordered" evidence="5">
    <location>
        <begin position="170"/>
        <end position="230"/>
    </location>
</feature>